<evidence type="ECO:0000256" key="5">
    <source>
        <dbReference type="ARBA" id="ARBA00023136"/>
    </source>
</evidence>
<dbReference type="InterPro" id="IPR018212">
    <property type="entry name" value="Na/solute_symporter_CS"/>
</dbReference>
<dbReference type="Pfam" id="PF00474">
    <property type="entry name" value="SSF"/>
    <property type="match status" value="1"/>
</dbReference>
<keyword evidence="5" id="KW-0472">Membrane</keyword>
<dbReference type="PROSITE" id="PS50283">
    <property type="entry name" value="NA_SOLUT_SYMP_3"/>
    <property type="match status" value="1"/>
</dbReference>
<accession>A0A8J1TXV7</accession>
<dbReference type="OrthoDB" id="6132759at2759"/>
<dbReference type="Proteomes" id="UP000749559">
    <property type="component" value="Unassembled WGS sequence"/>
</dbReference>
<dbReference type="PANTHER" id="PTHR11819:SF195">
    <property type="entry name" value="SODIUM_GLUCOSE COTRANSPORTER 4"/>
    <property type="match status" value="1"/>
</dbReference>
<keyword evidence="4" id="KW-1133">Transmembrane helix</keyword>
<comment type="subcellular location">
    <subcellularLocation>
        <location evidence="1">Membrane</location>
        <topology evidence="1">Multi-pass membrane protein</topology>
    </subcellularLocation>
</comment>
<evidence type="ECO:0000313" key="7">
    <source>
        <dbReference type="EMBL" id="CAH1787280.1"/>
    </source>
</evidence>
<dbReference type="AlphaFoldDB" id="A0A8J1TXV7"/>
<organism evidence="7 8">
    <name type="scientific">Owenia fusiformis</name>
    <name type="common">Polychaete worm</name>
    <dbReference type="NCBI Taxonomy" id="6347"/>
    <lineage>
        <taxon>Eukaryota</taxon>
        <taxon>Metazoa</taxon>
        <taxon>Spiralia</taxon>
        <taxon>Lophotrochozoa</taxon>
        <taxon>Annelida</taxon>
        <taxon>Polychaeta</taxon>
        <taxon>Sedentaria</taxon>
        <taxon>Canalipalpata</taxon>
        <taxon>Sabellida</taxon>
        <taxon>Oweniida</taxon>
        <taxon>Oweniidae</taxon>
        <taxon>Owenia</taxon>
    </lineage>
</organism>
<proteinExistence type="inferred from homology"/>
<reference evidence="7" key="1">
    <citation type="submission" date="2022-03" db="EMBL/GenBank/DDBJ databases">
        <authorList>
            <person name="Martin C."/>
        </authorList>
    </citation>
    <scope>NUCLEOTIDE SEQUENCE</scope>
</reference>
<dbReference type="PROSITE" id="PS00457">
    <property type="entry name" value="NA_SOLUT_SYMP_2"/>
    <property type="match status" value="1"/>
</dbReference>
<evidence type="ECO:0000256" key="4">
    <source>
        <dbReference type="ARBA" id="ARBA00022989"/>
    </source>
</evidence>
<protein>
    <submittedName>
        <fullName evidence="7">Uncharacterized protein</fullName>
    </submittedName>
</protein>
<dbReference type="Gene3D" id="1.20.1730.10">
    <property type="entry name" value="Sodium/glucose cotransporter"/>
    <property type="match status" value="1"/>
</dbReference>
<gene>
    <name evidence="7" type="ORF">OFUS_LOCUS13019</name>
</gene>
<comment type="caution">
    <text evidence="7">The sequence shown here is derived from an EMBL/GenBank/DDBJ whole genome shotgun (WGS) entry which is preliminary data.</text>
</comment>
<dbReference type="InterPro" id="IPR001734">
    <property type="entry name" value="Na/solute_symporter"/>
</dbReference>
<evidence type="ECO:0000256" key="1">
    <source>
        <dbReference type="ARBA" id="ARBA00004141"/>
    </source>
</evidence>
<evidence type="ECO:0000313" key="8">
    <source>
        <dbReference type="Proteomes" id="UP000749559"/>
    </source>
</evidence>
<keyword evidence="3" id="KW-0812">Transmembrane</keyword>
<comment type="similarity">
    <text evidence="2 6">Belongs to the sodium:solute symporter (SSF) (TC 2.A.21) family.</text>
</comment>
<dbReference type="NCBIfam" id="TIGR00813">
    <property type="entry name" value="sss"/>
    <property type="match status" value="1"/>
</dbReference>
<dbReference type="GO" id="GO:0005886">
    <property type="term" value="C:plasma membrane"/>
    <property type="evidence" value="ECO:0007669"/>
    <property type="project" value="TreeGrafter"/>
</dbReference>
<evidence type="ECO:0000256" key="3">
    <source>
        <dbReference type="ARBA" id="ARBA00022692"/>
    </source>
</evidence>
<dbReference type="GO" id="GO:0005412">
    <property type="term" value="F:D-glucose:sodium symporter activity"/>
    <property type="evidence" value="ECO:0007669"/>
    <property type="project" value="TreeGrafter"/>
</dbReference>
<dbReference type="EMBL" id="CAIIXF020000006">
    <property type="protein sequence ID" value="CAH1787280.1"/>
    <property type="molecule type" value="Genomic_DNA"/>
</dbReference>
<name>A0A8J1TXV7_OWEFU</name>
<dbReference type="PANTHER" id="PTHR11819">
    <property type="entry name" value="SOLUTE CARRIER FAMILY 5"/>
    <property type="match status" value="1"/>
</dbReference>
<dbReference type="InterPro" id="IPR038377">
    <property type="entry name" value="Na/Glc_symporter_sf"/>
</dbReference>
<evidence type="ECO:0000256" key="6">
    <source>
        <dbReference type="RuleBase" id="RU362091"/>
    </source>
</evidence>
<sequence length="709" mass="79142">MSSTKVSGTALEIPDIVVIVVYFIFILFVGLWTSRSNRGSVGGYFLAGRNMHWIPLGASLFASNVGSLHFIGLAGSGAAAGIAIGMYELNAIFVVLMLGWLFVPVYIASGVFTMPEYLKMRFGGQRIRVYLAVLSLLLYIFTKISADLFAGAIFIEQSLKWNIYISIIILLAIAAVFTITGGLTAVIWTDFIQTIIMIIGAFVLMIIGFVRVGGFEAMIFKYQFAVSNTTLHSNSTCGLPRKDYMHLFRDPVTGDIPWPGIIGITINSIWYWCADQVIVQRTLAGKNYTYSKAGTILCGYLKILPLFLMVFPGMISRILFPDKVACSTPDECWEICKSRSGCSNTAYPTMVLELMPQGARGVLLAVMLSALMSSLTSIFNSSSTIFTMDVWTRFRKQATDTELMIVGRLTVVVLVGVSIAWIPVIQASQGSQLFVYIQQVSSFLQPPICAVYILAVFWERINEQGAFWALMVGLLTGGIRFVVEYAYQKPLCGEDRPDPTPDIVKNFHYLYFGSFLFALTLLVCTVVSLLTKPIDKKYLYRLTYWTRHSKEHRENIDTMYTTPQPVEYNSQGETVILPVSQFSDKDAHQYETLGTKESEGASGFSDGHTEASKAEAVNFTEVTNTGGTVVLSEEELREEANADLPCWRRAFNWICGIEKQLVPEISDDERIAQEAKMMCIKEEKSWRYFTDINAVILMTIAVFIWGFFA</sequence>
<evidence type="ECO:0000256" key="2">
    <source>
        <dbReference type="ARBA" id="ARBA00006434"/>
    </source>
</evidence>
<keyword evidence="8" id="KW-1185">Reference proteome</keyword>